<dbReference type="InterPro" id="IPR002018">
    <property type="entry name" value="CarbesteraseB"/>
</dbReference>
<proteinExistence type="inferred from homology"/>
<evidence type="ECO:0000256" key="2">
    <source>
        <dbReference type="ARBA" id="ARBA00010515"/>
    </source>
</evidence>
<feature type="active site" description="Charge relay system" evidence="4">
    <location>
        <position position="437"/>
    </location>
</feature>
<feature type="domain" description="Carboxylesterase type B" evidence="6">
    <location>
        <begin position="30"/>
        <end position="515"/>
    </location>
</feature>
<keyword evidence="8" id="KW-1185">Reference proteome</keyword>
<dbReference type="InterPro" id="IPR050309">
    <property type="entry name" value="Type-B_Carboxylest/Lipase"/>
</dbReference>
<dbReference type="EC" id="3.1.1.-" evidence="5"/>
<evidence type="ECO:0000256" key="4">
    <source>
        <dbReference type="PIRSR" id="PIRSR600997-1"/>
    </source>
</evidence>
<accession>A0A5C9A1E8</accession>
<dbReference type="Gene3D" id="3.40.50.1820">
    <property type="entry name" value="alpha/beta hydrolase"/>
    <property type="match status" value="1"/>
</dbReference>
<dbReference type="OrthoDB" id="9775851at2"/>
<dbReference type="Pfam" id="PF00135">
    <property type="entry name" value="COesterase"/>
    <property type="match status" value="1"/>
</dbReference>
<dbReference type="InterPro" id="IPR002168">
    <property type="entry name" value="Lipase_GDXG_HIS_AS"/>
</dbReference>
<dbReference type="PROSITE" id="PS00122">
    <property type="entry name" value="CARBOXYLESTERASE_B_1"/>
    <property type="match status" value="1"/>
</dbReference>
<dbReference type="GO" id="GO:0004104">
    <property type="term" value="F:cholinesterase activity"/>
    <property type="evidence" value="ECO:0007669"/>
    <property type="project" value="InterPro"/>
</dbReference>
<dbReference type="SUPFAM" id="SSF53474">
    <property type="entry name" value="alpha/beta-Hydrolases"/>
    <property type="match status" value="1"/>
</dbReference>
<feature type="active site" description="Charge relay system" evidence="4">
    <location>
        <position position="336"/>
    </location>
</feature>
<evidence type="ECO:0000313" key="7">
    <source>
        <dbReference type="EMBL" id="TXS94685.1"/>
    </source>
</evidence>
<name>A0A5C9A1E8_9GAMM</name>
<dbReference type="InterPro" id="IPR000997">
    <property type="entry name" value="Cholinesterase"/>
</dbReference>
<sequence length="532" mass="57100">MKAAKLKTILGSLGVVLALHSQSGWTAQGPVATIGAGKVEGVEQGGVLAFKGIRYGADTATTRFAAPRKPAAWDGIAPAREYGASCPQTPIGSGGGLFASWRPTPVPPFSEDCLFLNVWTPALADGAKRPVMVWFHGGGFSQGDGSSTAYEGTRLASRGDVVVVTVNHRLNVFGYLALNDYGDSYRDSSVAGILDLIQSLEWVRDNIEQFGGDPDNVMIFGESGGGAKVSTLMASEAAKGLFHRAVVQSGAMLRFPEQDAARAAADQVVANLGLDEDSIDDIRSLPAEAIVSAYKDTGAATAPTFDGRILTRHPFEPDAAPSGRDVPMMLGSNRTESSIFLGATNPALFDLSWEGLEKALTATYPDKDAAAIIAGYRELEPEAEPADIYFEATTDARWLAGHVRQAEQKVKQGGAPVYLYLFNWDTPVDGGKWRSPHALEIGFVFDNVANSEAMSGVGEEQQAVADIMADTWIAFARSGNPNNPHLPQWQPYNLEERPVMVFDTEPQVVNDARRAQRDLLNDGEGYGNRYQR</sequence>
<dbReference type="InterPro" id="IPR029058">
    <property type="entry name" value="AB_hydrolase_fold"/>
</dbReference>
<dbReference type="EMBL" id="VRYZ01000001">
    <property type="protein sequence ID" value="TXS94685.1"/>
    <property type="molecule type" value="Genomic_DNA"/>
</dbReference>
<dbReference type="PROSITE" id="PS01173">
    <property type="entry name" value="LIPASE_GDXG_HIS"/>
    <property type="match status" value="1"/>
</dbReference>
<protein>
    <recommendedName>
        <fullName evidence="5">Carboxylic ester hydrolase</fullName>
        <ecNumber evidence="5">3.1.1.-</ecNumber>
    </recommendedName>
</protein>
<feature type="active site" description="Acyl-ester intermediate" evidence="4">
    <location>
        <position position="223"/>
    </location>
</feature>
<organism evidence="7 8">
    <name type="scientific">Parahaliea aestuarii</name>
    <dbReference type="NCBI Taxonomy" id="1852021"/>
    <lineage>
        <taxon>Bacteria</taxon>
        <taxon>Pseudomonadati</taxon>
        <taxon>Pseudomonadota</taxon>
        <taxon>Gammaproteobacteria</taxon>
        <taxon>Cellvibrionales</taxon>
        <taxon>Halieaceae</taxon>
        <taxon>Parahaliea</taxon>
    </lineage>
</organism>
<dbReference type="AlphaFoldDB" id="A0A5C9A1E8"/>
<dbReference type="RefSeq" id="WP_148062527.1">
    <property type="nucleotide sequence ID" value="NZ_VRYZ01000001.1"/>
</dbReference>
<reference evidence="7 8" key="1">
    <citation type="submission" date="2019-08" db="EMBL/GenBank/DDBJ databases">
        <title>Parahaliea maris sp. nov., isolated from the surface seawater.</title>
        <authorList>
            <person name="Liu Y."/>
        </authorList>
    </citation>
    <scope>NUCLEOTIDE SEQUENCE [LARGE SCALE GENOMIC DNA]</scope>
    <source>
        <strain evidence="7 8">S2-26</strain>
    </source>
</reference>
<comment type="caution">
    <text evidence="7">The sequence shown here is derived from an EMBL/GenBank/DDBJ whole genome shotgun (WGS) entry which is preliminary data.</text>
</comment>
<gene>
    <name evidence="7" type="ORF">FVW59_01875</name>
</gene>
<evidence type="ECO:0000256" key="1">
    <source>
        <dbReference type="ARBA" id="ARBA00005964"/>
    </source>
</evidence>
<evidence type="ECO:0000313" key="8">
    <source>
        <dbReference type="Proteomes" id="UP000321933"/>
    </source>
</evidence>
<dbReference type="PROSITE" id="PS00941">
    <property type="entry name" value="CARBOXYLESTERASE_B_2"/>
    <property type="match status" value="1"/>
</dbReference>
<dbReference type="PANTHER" id="PTHR11559">
    <property type="entry name" value="CARBOXYLESTERASE"/>
    <property type="match status" value="1"/>
</dbReference>
<comment type="similarity">
    <text evidence="1 5">Belongs to the type-B carboxylesterase/lipase family.</text>
</comment>
<comment type="similarity">
    <text evidence="2">Belongs to the 'GDXG' lipolytic enzyme family.</text>
</comment>
<evidence type="ECO:0000259" key="6">
    <source>
        <dbReference type="Pfam" id="PF00135"/>
    </source>
</evidence>
<evidence type="ECO:0000256" key="5">
    <source>
        <dbReference type="RuleBase" id="RU361235"/>
    </source>
</evidence>
<dbReference type="Proteomes" id="UP000321933">
    <property type="component" value="Unassembled WGS sequence"/>
</dbReference>
<evidence type="ECO:0000256" key="3">
    <source>
        <dbReference type="ARBA" id="ARBA00022801"/>
    </source>
</evidence>
<keyword evidence="3 5" id="KW-0378">Hydrolase</keyword>
<dbReference type="InterPro" id="IPR019819">
    <property type="entry name" value="Carboxylesterase_B_CS"/>
</dbReference>
<dbReference type="PRINTS" id="PR00878">
    <property type="entry name" value="CHOLNESTRASE"/>
</dbReference>
<dbReference type="InterPro" id="IPR019826">
    <property type="entry name" value="Carboxylesterase_B_AS"/>
</dbReference>